<evidence type="ECO:0000256" key="3">
    <source>
        <dbReference type="ARBA" id="ARBA00004906"/>
    </source>
</evidence>
<keyword evidence="6" id="KW-0808">Transferase</keyword>
<evidence type="ECO:0000256" key="16">
    <source>
        <dbReference type="ARBA" id="ARBA00082369"/>
    </source>
</evidence>
<feature type="compositionally biased region" description="Basic residues" evidence="18">
    <location>
        <begin position="531"/>
        <end position="540"/>
    </location>
</feature>
<accession>A0A8W8LYD9</accession>
<dbReference type="InterPro" id="IPR003034">
    <property type="entry name" value="SAP_dom"/>
</dbReference>
<dbReference type="EC" id="2.3.2.27" evidence="5"/>
<dbReference type="GO" id="GO:0008270">
    <property type="term" value="F:zinc ion binding"/>
    <property type="evidence" value="ECO:0007669"/>
    <property type="project" value="UniProtKB-KW"/>
</dbReference>
<evidence type="ECO:0000259" key="19">
    <source>
        <dbReference type="PROSITE" id="PS50089"/>
    </source>
</evidence>
<feature type="compositionally biased region" description="Basic and acidic residues" evidence="18">
    <location>
        <begin position="906"/>
        <end position="940"/>
    </location>
</feature>
<evidence type="ECO:0000256" key="5">
    <source>
        <dbReference type="ARBA" id="ARBA00012483"/>
    </source>
</evidence>
<feature type="compositionally biased region" description="Polar residues" evidence="18">
    <location>
        <begin position="116"/>
        <end position="144"/>
    </location>
</feature>
<feature type="compositionally biased region" description="Basic residues" evidence="18">
    <location>
        <begin position="638"/>
        <end position="647"/>
    </location>
</feature>
<feature type="compositionally biased region" description="Basic and acidic residues" evidence="18">
    <location>
        <begin position="612"/>
        <end position="637"/>
    </location>
</feature>
<dbReference type="GO" id="GO:0006301">
    <property type="term" value="P:DNA damage tolerance"/>
    <property type="evidence" value="ECO:0007669"/>
    <property type="project" value="InterPro"/>
</dbReference>
<keyword evidence="8" id="KW-0227">DNA damage</keyword>
<evidence type="ECO:0000313" key="22">
    <source>
        <dbReference type="Proteomes" id="UP000005408"/>
    </source>
</evidence>
<dbReference type="PANTHER" id="PTHR14134">
    <property type="entry name" value="E3 UBIQUITIN-PROTEIN LIGASE RAD18"/>
    <property type="match status" value="1"/>
</dbReference>
<feature type="compositionally biased region" description="Basic and acidic residues" evidence="18">
    <location>
        <begin position="372"/>
        <end position="386"/>
    </location>
</feature>
<feature type="domain" description="SAP" evidence="20">
    <location>
        <begin position="264"/>
        <end position="298"/>
    </location>
</feature>
<dbReference type="SMART" id="SM00734">
    <property type="entry name" value="ZnF_Rad18"/>
    <property type="match status" value="1"/>
</dbReference>
<dbReference type="AlphaFoldDB" id="A0A8W8LYD9"/>
<evidence type="ECO:0000256" key="14">
    <source>
        <dbReference type="ARBA" id="ARBA00023242"/>
    </source>
</evidence>
<dbReference type="Gene3D" id="3.30.40.10">
    <property type="entry name" value="Zinc/RING finger domain, C3HC4 (zinc finger)"/>
    <property type="match status" value="1"/>
</dbReference>
<feature type="compositionally biased region" description="Polar residues" evidence="18">
    <location>
        <begin position="602"/>
        <end position="611"/>
    </location>
</feature>
<evidence type="ECO:0000256" key="9">
    <source>
        <dbReference type="ARBA" id="ARBA00022771"/>
    </source>
</evidence>
<feature type="compositionally biased region" description="Polar residues" evidence="18">
    <location>
        <begin position="442"/>
        <end position="457"/>
    </location>
</feature>
<feature type="compositionally biased region" description="Basic and acidic residues" evidence="18">
    <location>
        <begin position="573"/>
        <end position="582"/>
    </location>
</feature>
<dbReference type="Pfam" id="PF13923">
    <property type="entry name" value="zf-C3HC4_2"/>
    <property type="match status" value="1"/>
</dbReference>
<dbReference type="GO" id="GO:0003697">
    <property type="term" value="F:single-stranded DNA binding"/>
    <property type="evidence" value="ECO:0007669"/>
    <property type="project" value="InterPro"/>
</dbReference>
<dbReference type="OrthoDB" id="9049620at2759"/>
<dbReference type="SMART" id="SM00184">
    <property type="entry name" value="RING"/>
    <property type="match status" value="1"/>
</dbReference>
<comment type="catalytic activity">
    <reaction evidence="1">
        <text>S-ubiquitinyl-[E2 ubiquitin-conjugating enzyme]-L-cysteine + [acceptor protein]-L-lysine = [E2 ubiquitin-conjugating enzyme]-L-cysteine + N(6)-ubiquitinyl-[acceptor protein]-L-lysine.</text>
        <dbReference type="EC" id="2.3.2.27"/>
    </reaction>
</comment>
<evidence type="ECO:0000256" key="7">
    <source>
        <dbReference type="ARBA" id="ARBA00022723"/>
    </source>
</evidence>
<keyword evidence="10" id="KW-0833">Ubl conjugation pathway</keyword>
<evidence type="ECO:0000256" key="4">
    <source>
        <dbReference type="ARBA" id="ARBA00009506"/>
    </source>
</evidence>
<dbReference type="EnsemblMetazoa" id="G29687.1">
    <property type="protein sequence ID" value="G29687.1:cds"/>
    <property type="gene ID" value="G29687"/>
</dbReference>
<evidence type="ECO:0000256" key="15">
    <source>
        <dbReference type="ARBA" id="ARBA00031783"/>
    </source>
</evidence>
<dbReference type="Pfam" id="PF02037">
    <property type="entry name" value="SAP"/>
    <property type="match status" value="1"/>
</dbReference>
<proteinExistence type="inferred from homology"/>
<sequence length="946" mass="106869">MLSPKTLKKLPKTVHSPKDWSYLEMKEIDSLLRCPICYDFMHTAMILPECSHTFCSFCIRQHLSHTNQCPACNHGACENNLRNNRLVDDLIVQFKAIRSLLLEITQKHSNEKDSDLNQSNETVLQESKTQRKLPNSKTITSKPTTVKDDVIDLISEDGEGKEDDESEDWKLRENKENRGSFTPGKSLPDRDGGGELSTPRNQRSSLQSMFSPSPKQMVSCPVCGLSLREGAMNDHLDLCLGGEEKKSALRKPTPKRKPMAKLVYNLMSERDIKKKLKEVGLSTAGDKKTLVRRHHDFVMLYNSECDALKPKSVQEIVKEVEKTENIRNRSRTDHSRLLIEKNSSPATIEKAQKIYMKKHKTHFSDLIAETKKRMREQRMKQKKSSDGKYLGPESETETSVTEASDSGTVGTQSESEGEGRRMSSRNRKRAVMGQCDEEEMVSGNQDIIEISSQSETEGGTRRKSGRMKGKVIREEDMETENSDGDGSELEVVSLQSETESESRISVRHQGKNMSDQGKTGGSCVENESERRMKKSRNSKGAKKEVAEEDEDSDPVSQIETDGKSRRRSVRNKSKIESSKATENESTEDTEQNNQRRTRNRKTSVSAMTKSTNEAKKLSGQERKQDRNMGNELKENRHQNHTPKRSTQNKKPDLNSSRGKKAYTEIDTGDSSEDKVTEMEVESDFQEQDEGSAGKNEPDLLDMVDRADISSTLPGKDGHSKSNSKKHEGTFKRKRNLKRSQKIDIDIDIEEQCGINEEDEEVELEPSTRLEDKEKEMIKDDNLLESSNGEKRTSIKDQSDKSVGIVADGSGYASLQTTPKTKSKTSDEQHESGKSDNPEKGDSLHIDETPVKEYDVDNISTLWPALSGEVDVSTARSRHLSSISTKSDKSNCSDLSTIFSPIKDLKNLEGDDKKTERVPVKREISGDFENRNRKRLSEPASRKRRRR</sequence>
<feature type="domain" description="RING-type" evidence="19">
    <location>
        <begin position="34"/>
        <end position="73"/>
    </location>
</feature>
<evidence type="ECO:0000256" key="17">
    <source>
        <dbReference type="PROSITE-ProRule" id="PRU00175"/>
    </source>
</evidence>
<evidence type="ECO:0000256" key="18">
    <source>
        <dbReference type="SAM" id="MobiDB-lite"/>
    </source>
</evidence>
<evidence type="ECO:0000256" key="6">
    <source>
        <dbReference type="ARBA" id="ARBA00022679"/>
    </source>
</evidence>
<dbReference type="InterPro" id="IPR017907">
    <property type="entry name" value="Znf_RING_CS"/>
</dbReference>
<comment type="subcellular location">
    <subcellularLocation>
        <location evidence="2">Nucleus</location>
    </subcellularLocation>
</comment>
<keyword evidence="13" id="KW-0234">DNA repair</keyword>
<feature type="region of interest" description="Disordered" evidence="18">
    <location>
        <begin position="111"/>
        <end position="213"/>
    </location>
</feature>
<evidence type="ECO:0000256" key="10">
    <source>
        <dbReference type="ARBA" id="ARBA00022786"/>
    </source>
</evidence>
<feature type="compositionally biased region" description="Acidic residues" evidence="18">
    <location>
        <begin position="154"/>
        <end position="167"/>
    </location>
</feature>
<feature type="compositionally biased region" description="Basic residues" evidence="18">
    <location>
        <begin position="461"/>
        <end position="470"/>
    </location>
</feature>
<comment type="similarity">
    <text evidence="4">Belongs to the RAD18 family.</text>
</comment>
<feature type="compositionally biased region" description="Basic and acidic residues" evidence="18">
    <location>
        <begin position="715"/>
        <end position="730"/>
    </location>
</feature>
<dbReference type="PROSITE" id="PS00518">
    <property type="entry name" value="ZF_RING_1"/>
    <property type="match status" value="1"/>
</dbReference>
<feature type="compositionally biased region" description="Polar residues" evidence="18">
    <location>
        <begin position="198"/>
        <end position="213"/>
    </location>
</feature>
<dbReference type="InterPro" id="IPR006642">
    <property type="entry name" value="Rad18_UBZ4"/>
</dbReference>
<feature type="compositionally biased region" description="Basic and acidic residues" evidence="18">
    <location>
        <begin position="168"/>
        <end position="178"/>
    </location>
</feature>
<keyword evidence="11" id="KW-0862">Zinc</keyword>
<dbReference type="Proteomes" id="UP000005408">
    <property type="component" value="Unassembled WGS sequence"/>
</dbReference>
<feature type="compositionally biased region" description="Low complexity" evidence="18">
    <location>
        <begin position="397"/>
        <end position="406"/>
    </location>
</feature>
<dbReference type="PROSITE" id="PS50800">
    <property type="entry name" value="SAP"/>
    <property type="match status" value="1"/>
</dbReference>
<feature type="region of interest" description="Disordered" evidence="18">
    <location>
        <begin position="906"/>
        <end position="946"/>
    </location>
</feature>
<evidence type="ECO:0000259" key="20">
    <source>
        <dbReference type="PROSITE" id="PS50800"/>
    </source>
</evidence>
<dbReference type="GO" id="GO:0005634">
    <property type="term" value="C:nucleus"/>
    <property type="evidence" value="ECO:0007669"/>
    <property type="project" value="UniProtKB-SubCell"/>
</dbReference>
<evidence type="ECO:0000256" key="11">
    <source>
        <dbReference type="ARBA" id="ARBA00022833"/>
    </source>
</evidence>
<name>A0A8W8LYD9_MAGGI</name>
<dbReference type="OMA" id="IDENCHA"/>
<dbReference type="FunFam" id="3.30.40.10:FF:000172">
    <property type="entry name" value="E3 ubiquitin-protein ligase RAD18"/>
    <property type="match status" value="1"/>
</dbReference>
<feature type="compositionally biased region" description="Acidic residues" evidence="18">
    <location>
        <begin position="475"/>
        <end position="488"/>
    </location>
</feature>
<dbReference type="InterPro" id="IPR039577">
    <property type="entry name" value="Rad18"/>
</dbReference>
<keyword evidence="22" id="KW-1185">Reference proteome</keyword>
<evidence type="ECO:0000313" key="21">
    <source>
        <dbReference type="EnsemblMetazoa" id="G29687.1:cds"/>
    </source>
</evidence>
<evidence type="ECO:0000256" key="8">
    <source>
        <dbReference type="ARBA" id="ARBA00022763"/>
    </source>
</evidence>
<dbReference type="CDD" id="cd16529">
    <property type="entry name" value="RING-HC_RAD18"/>
    <property type="match status" value="1"/>
</dbReference>
<dbReference type="PANTHER" id="PTHR14134:SF2">
    <property type="entry name" value="E3 UBIQUITIN-PROTEIN LIGASE RAD18"/>
    <property type="match status" value="1"/>
</dbReference>
<feature type="region of interest" description="Disordered" evidence="18">
    <location>
        <begin position="372"/>
        <end position="850"/>
    </location>
</feature>
<keyword evidence="14" id="KW-0539">Nucleus</keyword>
<evidence type="ECO:0000256" key="1">
    <source>
        <dbReference type="ARBA" id="ARBA00000900"/>
    </source>
</evidence>
<feature type="compositionally biased region" description="Acidic residues" evidence="18">
    <location>
        <begin position="745"/>
        <end position="763"/>
    </location>
</feature>
<evidence type="ECO:0000256" key="13">
    <source>
        <dbReference type="ARBA" id="ARBA00023204"/>
    </source>
</evidence>
<dbReference type="PROSITE" id="PS50089">
    <property type="entry name" value="ZF_RING_2"/>
    <property type="match status" value="1"/>
</dbReference>
<feature type="compositionally biased region" description="Basic and acidic residues" evidence="18">
    <location>
        <begin position="823"/>
        <end position="850"/>
    </location>
</feature>
<evidence type="ECO:0000256" key="12">
    <source>
        <dbReference type="ARBA" id="ARBA00023125"/>
    </source>
</evidence>
<protein>
    <recommendedName>
        <fullName evidence="5">RING-type E3 ubiquitin transferase</fullName>
        <ecNumber evidence="5">2.3.2.27</ecNumber>
    </recommendedName>
    <alternativeName>
        <fullName evidence="15 16">RING-type E3 ubiquitin transferase RAD18</fullName>
    </alternativeName>
</protein>
<organism evidence="21 22">
    <name type="scientific">Magallana gigas</name>
    <name type="common">Pacific oyster</name>
    <name type="synonym">Crassostrea gigas</name>
    <dbReference type="NCBI Taxonomy" id="29159"/>
    <lineage>
        <taxon>Eukaryota</taxon>
        <taxon>Metazoa</taxon>
        <taxon>Spiralia</taxon>
        <taxon>Lophotrochozoa</taxon>
        <taxon>Mollusca</taxon>
        <taxon>Bivalvia</taxon>
        <taxon>Autobranchia</taxon>
        <taxon>Pteriomorphia</taxon>
        <taxon>Ostreida</taxon>
        <taxon>Ostreoidea</taxon>
        <taxon>Ostreidae</taxon>
        <taxon>Magallana</taxon>
    </lineage>
</organism>
<feature type="compositionally biased region" description="Basic and acidic residues" evidence="18">
    <location>
        <begin position="765"/>
        <end position="799"/>
    </location>
</feature>
<dbReference type="GO" id="GO:0061630">
    <property type="term" value="F:ubiquitin protein ligase activity"/>
    <property type="evidence" value="ECO:0007669"/>
    <property type="project" value="UniProtKB-EC"/>
</dbReference>
<dbReference type="InterPro" id="IPR001841">
    <property type="entry name" value="Znf_RING"/>
</dbReference>
<dbReference type="SUPFAM" id="SSF57850">
    <property type="entry name" value="RING/U-box"/>
    <property type="match status" value="1"/>
</dbReference>
<keyword evidence="12" id="KW-0238">DNA-binding</keyword>
<keyword evidence="9 17" id="KW-0863">Zinc-finger</keyword>
<feature type="compositionally biased region" description="Acidic residues" evidence="18">
    <location>
        <begin position="678"/>
        <end position="689"/>
    </location>
</feature>
<dbReference type="GO" id="GO:0006513">
    <property type="term" value="P:protein monoubiquitination"/>
    <property type="evidence" value="ECO:0007669"/>
    <property type="project" value="InterPro"/>
</dbReference>
<comment type="pathway">
    <text evidence="3">Protein modification; protein ubiquitination.</text>
</comment>
<dbReference type="Gene3D" id="3.30.160.60">
    <property type="entry name" value="Classic Zinc Finger"/>
    <property type="match status" value="1"/>
</dbReference>
<evidence type="ECO:0000256" key="2">
    <source>
        <dbReference type="ARBA" id="ARBA00004123"/>
    </source>
</evidence>
<dbReference type="SMART" id="SM00513">
    <property type="entry name" value="SAP"/>
    <property type="match status" value="1"/>
</dbReference>
<dbReference type="InterPro" id="IPR013083">
    <property type="entry name" value="Znf_RING/FYVE/PHD"/>
</dbReference>
<dbReference type="GO" id="GO:0097505">
    <property type="term" value="C:Rad6-Rad18 complex"/>
    <property type="evidence" value="ECO:0007669"/>
    <property type="project" value="TreeGrafter"/>
</dbReference>
<dbReference type="GO" id="GO:0006281">
    <property type="term" value="P:DNA repair"/>
    <property type="evidence" value="ECO:0007669"/>
    <property type="project" value="UniProtKB-KW"/>
</dbReference>
<keyword evidence="7" id="KW-0479">Metal-binding</keyword>
<reference evidence="21" key="1">
    <citation type="submission" date="2022-08" db="UniProtKB">
        <authorList>
            <consortium name="EnsemblMetazoa"/>
        </authorList>
    </citation>
    <scope>IDENTIFICATION</scope>
    <source>
        <strain evidence="21">05x7-T-G4-1.051#20</strain>
    </source>
</reference>